<name>A0A482WBI6_ASBVE</name>
<protein>
    <recommendedName>
        <fullName evidence="3">DUF4817 domain-containing protein</fullName>
    </recommendedName>
</protein>
<dbReference type="AlphaFoldDB" id="A0A482WBI6"/>
<organism evidence="1 2">
    <name type="scientific">Asbolus verrucosus</name>
    <name type="common">Desert ironclad beetle</name>
    <dbReference type="NCBI Taxonomy" id="1661398"/>
    <lineage>
        <taxon>Eukaryota</taxon>
        <taxon>Metazoa</taxon>
        <taxon>Ecdysozoa</taxon>
        <taxon>Arthropoda</taxon>
        <taxon>Hexapoda</taxon>
        <taxon>Insecta</taxon>
        <taxon>Pterygota</taxon>
        <taxon>Neoptera</taxon>
        <taxon>Endopterygota</taxon>
        <taxon>Coleoptera</taxon>
        <taxon>Polyphaga</taxon>
        <taxon>Cucujiformia</taxon>
        <taxon>Tenebrionidae</taxon>
        <taxon>Pimeliinae</taxon>
        <taxon>Asbolus</taxon>
    </lineage>
</organism>
<feature type="non-terminal residue" evidence="1">
    <location>
        <position position="112"/>
    </location>
</feature>
<gene>
    <name evidence="1" type="ORF">BDFB_014805</name>
</gene>
<evidence type="ECO:0008006" key="3">
    <source>
        <dbReference type="Google" id="ProtNLM"/>
    </source>
</evidence>
<sequence length="112" mass="12968">MVFSQQQKIFMVEAYLRNGRKVEGVWEYSISACIEEFRTEFPEMLFEYEKFRQTLDLCVSNFRETGSVVRKKGSGRPKKRTPEVIENVQQIMEAASSSSLCHFSQQVDLSVG</sequence>
<evidence type="ECO:0000313" key="1">
    <source>
        <dbReference type="EMBL" id="RZC41728.1"/>
    </source>
</evidence>
<comment type="caution">
    <text evidence="1">The sequence shown here is derived from an EMBL/GenBank/DDBJ whole genome shotgun (WGS) entry which is preliminary data.</text>
</comment>
<accession>A0A482WBI6</accession>
<dbReference type="OrthoDB" id="8195099at2759"/>
<dbReference type="Proteomes" id="UP000292052">
    <property type="component" value="Unassembled WGS sequence"/>
</dbReference>
<keyword evidence="2" id="KW-1185">Reference proteome</keyword>
<dbReference type="EMBL" id="QDEB01014560">
    <property type="protein sequence ID" value="RZC41728.1"/>
    <property type="molecule type" value="Genomic_DNA"/>
</dbReference>
<proteinExistence type="predicted"/>
<evidence type="ECO:0000313" key="2">
    <source>
        <dbReference type="Proteomes" id="UP000292052"/>
    </source>
</evidence>
<reference evidence="1 2" key="1">
    <citation type="submission" date="2017-03" db="EMBL/GenBank/DDBJ databases">
        <title>Genome of the blue death feigning beetle - Asbolus verrucosus.</title>
        <authorList>
            <person name="Rider S.D."/>
        </authorList>
    </citation>
    <scope>NUCLEOTIDE SEQUENCE [LARGE SCALE GENOMIC DNA]</scope>
    <source>
        <strain evidence="1">Butters</strain>
        <tissue evidence="1">Head and leg muscle</tissue>
    </source>
</reference>